<evidence type="ECO:0000256" key="6">
    <source>
        <dbReference type="SAM" id="MobiDB-lite"/>
    </source>
</evidence>
<dbReference type="GO" id="GO:0005506">
    <property type="term" value="F:iron ion binding"/>
    <property type="evidence" value="ECO:0007669"/>
    <property type="project" value="InterPro"/>
</dbReference>
<evidence type="ECO:0000256" key="1">
    <source>
        <dbReference type="ARBA" id="ARBA00001961"/>
    </source>
</evidence>
<dbReference type="InterPro" id="IPR044862">
    <property type="entry name" value="Pro_4_hyd_alph_FE2OG_OXY"/>
</dbReference>
<evidence type="ECO:0000256" key="5">
    <source>
        <dbReference type="ARBA" id="ARBA00023004"/>
    </source>
</evidence>
<dbReference type="PANTHER" id="PTHR10869">
    <property type="entry name" value="PROLYL 4-HYDROXYLASE ALPHA SUBUNIT"/>
    <property type="match status" value="1"/>
</dbReference>
<dbReference type="InterPro" id="IPR006620">
    <property type="entry name" value="Pro_4_hyd_alph"/>
</dbReference>
<keyword evidence="2" id="KW-0479">Metal-binding</keyword>
<dbReference type="Gene3D" id="2.60.120.330">
    <property type="entry name" value="B-lactam Antibiotic, Isopenicillin N Synthase, Chain"/>
    <property type="match status" value="1"/>
</dbReference>
<evidence type="ECO:0000256" key="4">
    <source>
        <dbReference type="ARBA" id="ARBA00023002"/>
    </source>
</evidence>
<dbReference type="Pfam" id="PF14226">
    <property type="entry name" value="DIOX_N"/>
    <property type="match status" value="1"/>
</dbReference>
<comment type="caution">
    <text evidence="8">The sequence shown here is derived from an EMBL/GenBank/DDBJ whole genome shotgun (WGS) entry which is preliminary data.</text>
</comment>
<dbReference type="InterPro" id="IPR045054">
    <property type="entry name" value="P4HA-like"/>
</dbReference>
<dbReference type="OrthoDB" id="69177at2759"/>
<dbReference type="GO" id="GO:0031418">
    <property type="term" value="F:L-ascorbic acid binding"/>
    <property type="evidence" value="ECO:0007669"/>
    <property type="project" value="InterPro"/>
</dbReference>
<keyword evidence="9" id="KW-1185">Reference proteome</keyword>
<evidence type="ECO:0000256" key="3">
    <source>
        <dbReference type="ARBA" id="ARBA00022964"/>
    </source>
</evidence>
<sequence>MPKKAADRGTASNGVTTPDWPALRPLAPTADLSPEVLVEGQIVVIRNLLTSTLCSRYVSFLSSLSLITTPGPKKGEAVRVNDRFQIQDATFAHHLWTDTGLHDLVTQSAGWGAVPCGLNPNIRIYRYRKGQFFDQHYDEANTVMAGSPPLPARTTWTLLIYLTGAATGCVGGETVFYPEASARRAGRVDPLAIAPEVGMALLHKHGEDCMLHEGKLVDAGEKWVIRSDLCVPRKTKLYSINHVDIYIYGSIPPPQTTIYLESNHIIQTLPPSLLQTWLAERFRRLNTSVPVEPSKLPVEYATLRTLDLSWYNEGSERKAALAEELRLGMTTQGFFTLINHGASMEDIERQVDIAHHIITNTPPEEKQKLKAPI</sequence>
<evidence type="ECO:0000313" key="9">
    <source>
        <dbReference type="Proteomes" id="UP000242875"/>
    </source>
</evidence>
<dbReference type="Pfam" id="PF13640">
    <property type="entry name" value="2OG-FeII_Oxy_3"/>
    <property type="match status" value="1"/>
</dbReference>
<feature type="region of interest" description="Disordered" evidence="6">
    <location>
        <begin position="1"/>
        <end position="24"/>
    </location>
</feature>
<evidence type="ECO:0000256" key="2">
    <source>
        <dbReference type="ARBA" id="ARBA00022723"/>
    </source>
</evidence>
<proteinExistence type="predicted"/>
<dbReference type="Gene3D" id="2.60.120.620">
    <property type="entry name" value="q2cbj1_9rhob like domain"/>
    <property type="match status" value="1"/>
</dbReference>
<dbReference type="SUPFAM" id="SSF51197">
    <property type="entry name" value="Clavaminate synthase-like"/>
    <property type="match status" value="1"/>
</dbReference>
<reference evidence="8 9" key="1">
    <citation type="journal article" date="2017" name="Mycologia">
        <title>Bifiguratus adelaidae, gen. et sp. nov., a new member of Mucoromycotina in endophytic and soil-dwelling habitats.</title>
        <authorList>
            <person name="Torres-Cruz T.J."/>
            <person name="Billingsley Tobias T.L."/>
            <person name="Almatruk M."/>
            <person name="Hesse C."/>
            <person name="Kuske C.R."/>
            <person name="Desiro A."/>
            <person name="Benucci G.M."/>
            <person name="Bonito G."/>
            <person name="Stajich J.E."/>
            <person name="Dunlap C."/>
            <person name="Arnold A.E."/>
            <person name="Porras-Alfaro A."/>
        </authorList>
    </citation>
    <scope>NUCLEOTIDE SEQUENCE [LARGE SCALE GENOMIC DNA]</scope>
    <source>
        <strain evidence="8 9">AZ0501</strain>
    </source>
</reference>
<feature type="domain" description="Prolyl 4-hydroxylase alpha subunit" evidence="7">
    <location>
        <begin position="40"/>
        <end position="230"/>
    </location>
</feature>
<dbReference type="Proteomes" id="UP000242875">
    <property type="component" value="Unassembled WGS sequence"/>
</dbReference>
<evidence type="ECO:0000313" key="8">
    <source>
        <dbReference type="EMBL" id="OZJ01762.1"/>
    </source>
</evidence>
<accession>A0A261XTT7</accession>
<organism evidence="8 9">
    <name type="scientific">Bifiguratus adelaidae</name>
    <dbReference type="NCBI Taxonomy" id="1938954"/>
    <lineage>
        <taxon>Eukaryota</taxon>
        <taxon>Fungi</taxon>
        <taxon>Fungi incertae sedis</taxon>
        <taxon>Mucoromycota</taxon>
        <taxon>Mucoromycotina</taxon>
        <taxon>Endogonomycetes</taxon>
        <taxon>Endogonales</taxon>
        <taxon>Endogonales incertae sedis</taxon>
        <taxon>Bifiguratus</taxon>
    </lineage>
</organism>
<name>A0A261XTT7_9FUNG</name>
<gene>
    <name evidence="8" type="ORF">BZG36_05306</name>
</gene>
<keyword evidence="4" id="KW-0560">Oxidoreductase</keyword>
<dbReference type="SMART" id="SM00702">
    <property type="entry name" value="P4Hc"/>
    <property type="match status" value="1"/>
</dbReference>
<dbReference type="InterPro" id="IPR027443">
    <property type="entry name" value="IPNS-like_sf"/>
</dbReference>
<dbReference type="AlphaFoldDB" id="A0A261XTT7"/>
<dbReference type="EMBL" id="MVBO01000245">
    <property type="protein sequence ID" value="OZJ01762.1"/>
    <property type="molecule type" value="Genomic_DNA"/>
</dbReference>
<dbReference type="PANTHER" id="PTHR10869:SF236">
    <property type="entry name" value="PROLYL 4-HYDROXYLASE ALPHA SUBUNIT DOMAIN-CONTAINING PROTEIN"/>
    <property type="match status" value="1"/>
</dbReference>
<dbReference type="GO" id="GO:0004656">
    <property type="term" value="F:procollagen-proline 4-dioxygenase activity"/>
    <property type="evidence" value="ECO:0007669"/>
    <property type="project" value="TreeGrafter"/>
</dbReference>
<evidence type="ECO:0000259" key="7">
    <source>
        <dbReference type="SMART" id="SM00702"/>
    </source>
</evidence>
<dbReference type="GO" id="GO:0005783">
    <property type="term" value="C:endoplasmic reticulum"/>
    <property type="evidence" value="ECO:0007669"/>
    <property type="project" value="TreeGrafter"/>
</dbReference>
<protein>
    <recommendedName>
        <fullName evidence="7">Prolyl 4-hydroxylase alpha subunit domain-containing protein</fullName>
    </recommendedName>
</protein>
<keyword evidence="3" id="KW-0223">Dioxygenase</keyword>
<comment type="cofactor">
    <cofactor evidence="1">
        <name>L-ascorbate</name>
        <dbReference type="ChEBI" id="CHEBI:38290"/>
    </cofactor>
</comment>
<dbReference type="InterPro" id="IPR026992">
    <property type="entry name" value="DIOX_N"/>
</dbReference>
<keyword evidence="5" id="KW-0408">Iron</keyword>